<dbReference type="Pfam" id="PF02653">
    <property type="entry name" value="BPD_transp_2"/>
    <property type="match status" value="1"/>
</dbReference>
<accession>A0AA35CMK5</accession>
<dbReference type="PANTHER" id="PTHR30482:SF20">
    <property type="entry name" value="HIGH-AFFINITY BRANCHED-CHAIN AMINO ACID TRANSPORT SYSTEM PERMEASE PROTEIN LIVM"/>
    <property type="match status" value="1"/>
</dbReference>
<name>A0AA35CMK5_9FIRM</name>
<feature type="transmembrane region" description="Helical" evidence="6">
    <location>
        <begin position="171"/>
        <end position="191"/>
    </location>
</feature>
<evidence type="ECO:0000256" key="1">
    <source>
        <dbReference type="ARBA" id="ARBA00004651"/>
    </source>
</evidence>
<feature type="transmembrane region" description="Helical" evidence="6">
    <location>
        <begin position="221"/>
        <end position="238"/>
    </location>
</feature>
<sequence length="345" mass="37618">MNRRLTLAPGAAPWQEWSWSTWGLIFLVLLVLPVFVNSSYVLHTAVSFFIWAVVNEMWNLVMGYGGIPSFGQLALFGVGGYASGMLAVYAHVNPWITMPVGALVAGVVGLLLGLPVLRLRGVYVVLLTLAFHQIIYLTIVTDDTKITGGGFGLRVPSLGLDRLGPEHELMAYYWVALVLFAVSTYSIFRVVNSRVGLAFKALRDSEAYAVSRGISPFRYKLLLFFISAVFTGLAGAFYGHYLKVMAPGMLSFAQMTNLLAMLVIGGWGSFGGPIVGTLLLTVLNELLKDVDRFRLLLLGAAMVLFVVTMPRGVVPTMTDVFKLWFGPKEETKEEVSGSDSEEAGA</sequence>
<dbReference type="GO" id="GO:0005886">
    <property type="term" value="C:plasma membrane"/>
    <property type="evidence" value="ECO:0007669"/>
    <property type="project" value="UniProtKB-SubCell"/>
</dbReference>
<evidence type="ECO:0000256" key="3">
    <source>
        <dbReference type="ARBA" id="ARBA00022692"/>
    </source>
</evidence>
<keyword evidence="2" id="KW-1003">Cell membrane</keyword>
<dbReference type="PANTHER" id="PTHR30482">
    <property type="entry name" value="HIGH-AFFINITY BRANCHED-CHAIN AMINO ACID TRANSPORT SYSTEM PERMEASE"/>
    <property type="match status" value="1"/>
</dbReference>
<evidence type="ECO:0000313" key="7">
    <source>
        <dbReference type="EMBL" id="BDG60116.1"/>
    </source>
</evidence>
<dbReference type="InterPro" id="IPR001851">
    <property type="entry name" value="ABC_transp_permease"/>
</dbReference>
<proteinExistence type="predicted"/>
<gene>
    <name evidence="7" type="ORF">caldi_12060</name>
</gene>
<evidence type="ECO:0000256" key="6">
    <source>
        <dbReference type="SAM" id="Phobius"/>
    </source>
</evidence>
<keyword evidence="8" id="KW-1185">Reference proteome</keyword>
<comment type="subcellular location">
    <subcellularLocation>
        <location evidence="1">Cell membrane</location>
        <topology evidence="1">Multi-pass membrane protein</topology>
    </subcellularLocation>
</comment>
<dbReference type="GO" id="GO:0015658">
    <property type="term" value="F:branched-chain amino acid transmembrane transporter activity"/>
    <property type="evidence" value="ECO:0007669"/>
    <property type="project" value="InterPro"/>
</dbReference>
<dbReference type="EMBL" id="AP025628">
    <property type="protein sequence ID" value="BDG60116.1"/>
    <property type="molecule type" value="Genomic_DNA"/>
</dbReference>
<dbReference type="AlphaFoldDB" id="A0AA35CMK5"/>
<keyword evidence="3 6" id="KW-0812">Transmembrane</keyword>
<evidence type="ECO:0000256" key="4">
    <source>
        <dbReference type="ARBA" id="ARBA00022989"/>
    </source>
</evidence>
<feature type="transmembrane region" description="Helical" evidence="6">
    <location>
        <begin position="258"/>
        <end position="283"/>
    </location>
</feature>
<evidence type="ECO:0000256" key="5">
    <source>
        <dbReference type="ARBA" id="ARBA00023136"/>
    </source>
</evidence>
<evidence type="ECO:0000256" key="2">
    <source>
        <dbReference type="ARBA" id="ARBA00022475"/>
    </source>
</evidence>
<dbReference type="InterPro" id="IPR043428">
    <property type="entry name" value="LivM-like"/>
</dbReference>
<protein>
    <submittedName>
        <fullName evidence="7">Branched-chain amino acid ABC transporter permease</fullName>
    </submittedName>
</protein>
<feature type="transmembrane region" description="Helical" evidence="6">
    <location>
        <begin position="73"/>
        <end position="90"/>
    </location>
</feature>
<keyword evidence="5 6" id="KW-0472">Membrane</keyword>
<evidence type="ECO:0000313" key="8">
    <source>
        <dbReference type="Proteomes" id="UP001163687"/>
    </source>
</evidence>
<feature type="transmembrane region" description="Helical" evidence="6">
    <location>
        <begin position="96"/>
        <end position="114"/>
    </location>
</feature>
<dbReference type="KEGG" id="cmic:caldi_12060"/>
<feature type="transmembrane region" description="Helical" evidence="6">
    <location>
        <begin position="121"/>
        <end position="139"/>
    </location>
</feature>
<feature type="transmembrane region" description="Helical" evidence="6">
    <location>
        <begin position="295"/>
        <end position="314"/>
    </location>
</feature>
<feature type="transmembrane region" description="Helical" evidence="6">
    <location>
        <begin position="21"/>
        <end position="42"/>
    </location>
</feature>
<dbReference type="Proteomes" id="UP001163687">
    <property type="component" value="Chromosome"/>
</dbReference>
<reference evidence="7" key="1">
    <citation type="submission" date="2022-03" db="EMBL/GenBank/DDBJ databases">
        <title>Complete genome sequence of Caldinitratiruptor microaerophilus.</title>
        <authorList>
            <person name="Mukaiyama R."/>
            <person name="Nishiyama T."/>
            <person name="Ueda K."/>
        </authorList>
    </citation>
    <scope>NUCLEOTIDE SEQUENCE</scope>
    <source>
        <strain evidence="7">JCM 16183</strain>
    </source>
</reference>
<keyword evidence="4 6" id="KW-1133">Transmembrane helix</keyword>
<organism evidence="7 8">
    <name type="scientific">Caldinitratiruptor microaerophilus</name>
    <dbReference type="NCBI Taxonomy" id="671077"/>
    <lineage>
        <taxon>Bacteria</taxon>
        <taxon>Bacillati</taxon>
        <taxon>Bacillota</taxon>
        <taxon>Clostridia</taxon>
        <taxon>Eubacteriales</taxon>
        <taxon>Symbiobacteriaceae</taxon>
        <taxon>Caldinitratiruptor</taxon>
    </lineage>
</organism>
<dbReference type="CDD" id="cd06581">
    <property type="entry name" value="TM_PBP1_LivM_like"/>
    <property type="match status" value="1"/>
</dbReference>